<keyword evidence="4" id="KW-1185">Reference proteome</keyword>
<dbReference type="Pfam" id="PF02926">
    <property type="entry name" value="THUMP"/>
    <property type="match status" value="1"/>
</dbReference>
<dbReference type="OMA" id="MNEKACV"/>
<proteinExistence type="predicted"/>
<dbReference type="InterPro" id="IPR040183">
    <property type="entry name" value="THUMPD1-like"/>
</dbReference>
<dbReference type="PROSITE" id="PS51165">
    <property type="entry name" value="THUMP"/>
    <property type="match status" value="1"/>
</dbReference>
<dbReference type="Proteomes" id="UP000887565">
    <property type="component" value="Unplaced"/>
</dbReference>
<dbReference type="PANTHER" id="PTHR13452">
    <property type="entry name" value="THUMP DOMAIN CONTAINING PROTEIN 1-RELATED"/>
    <property type="match status" value="1"/>
</dbReference>
<feature type="compositionally biased region" description="Basic residues" evidence="2">
    <location>
        <begin position="8"/>
        <end position="18"/>
    </location>
</feature>
<accession>A0A915INY0</accession>
<feature type="domain" description="THUMP" evidence="3">
    <location>
        <begin position="138"/>
        <end position="246"/>
    </location>
</feature>
<dbReference type="SUPFAM" id="SSF143437">
    <property type="entry name" value="THUMP domain-like"/>
    <property type="match status" value="1"/>
</dbReference>
<dbReference type="GO" id="GO:0006400">
    <property type="term" value="P:tRNA modification"/>
    <property type="evidence" value="ECO:0007669"/>
    <property type="project" value="InterPro"/>
</dbReference>
<dbReference type="InterPro" id="IPR004114">
    <property type="entry name" value="THUMP_dom"/>
</dbReference>
<evidence type="ECO:0000313" key="5">
    <source>
        <dbReference type="WBParaSite" id="nRc.2.0.1.t15148-RA"/>
    </source>
</evidence>
<evidence type="ECO:0000256" key="2">
    <source>
        <dbReference type="SAM" id="MobiDB-lite"/>
    </source>
</evidence>
<evidence type="ECO:0000313" key="4">
    <source>
        <dbReference type="Proteomes" id="UP000887565"/>
    </source>
</evidence>
<organism evidence="4 5">
    <name type="scientific">Romanomermis culicivorax</name>
    <name type="common">Nematode worm</name>
    <dbReference type="NCBI Taxonomy" id="13658"/>
    <lineage>
        <taxon>Eukaryota</taxon>
        <taxon>Metazoa</taxon>
        <taxon>Ecdysozoa</taxon>
        <taxon>Nematoda</taxon>
        <taxon>Enoplea</taxon>
        <taxon>Dorylaimia</taxon>
        <taxon>Mermithida</taxon>
        <taxon>Mermithoidea</taxon>
        <taxon>Mermithidae</taxon>
        <taxon>Romanomermis</taxon>
    </lineage>
</organism>
<dbReference type="CDD" id="cd11717">
    <property type="entry name" value="THUMP_THUMPD1_like"/>
    <property type="match status" value="1"/>
</dbReference>
<sequence length="264" mass="31051">MSDDNAKSRKRKFYRKQHYTNNSNDKKPKNSRRRCLEVGDKGFILTCQNGNESRAVREAYDLLNEYANQEELDKAEDASDDQDLEKALQRECDDLKSDRENSQKLFQSCDTGVKNNCFISSKMDKRDPSSFLHEIFVDLKSKNVSKCRFIQRILPVDLTFKPYDKEFLEACEKLVEKMDDEEFKSYSVQFKQKNCSHLTKEMAYEYVAECLRSKFKDLNLKIDLENADRTILIEILGRVGCMSVLKDYNTFKKYNVHQIVEEVK</sequence>
<reference evidence="5" key="1">
    <citation type="submission" date="2022-11" db="UniProtKB">
        <authorList>
            <consortium name="WormBaseParasite"/>
        </authorList>
    </citation>
    <scope>IDENTIFICATION</scope>
</reference>
<dbReference type="Gene3D" id="3.30.2300.10">
    <property type="entry name" value="THUMP superfamily"/>
    <property type="match status" value="1"/>
</dbReference>
<dbReference type="WBParaSite" id="nRc.2.0.1.t15148-RA">
    <property type="protein sequence ID" value="nRc.2.0.1.t15148-RA"/>
    <property type="gene ID" value="nRc.2.0.1.g15148"/>
</dbReference>
<evidence type="ECO:0000259" key="3">
    <source>
        <dbReference type="PROSITE" id="PS51165"/>
    </source>
</evidence>
<protein>
    <submittedName>
        <fullName evidence="5">THUMP domain-containing protein</fullName>
    </submittedName>
</protein>
<keyword evidence="1" id="KW-0694">RNA-binding</keyword>
<dbReference type="AlphaFoldDB" id="A0A915INY0"/>
<evidence type="ECO:0000256" key="1">
    <source>
        <dbReference type="PROSITE-ProRule" id="PRU00529"/>
    </source>
</evidence>
<name>A0A915INY0_ROMCU</name>
<dbReference type="PANTHER" id="PTHR13452:SF10">
    <property type="entry name" value="THUMP DOMAIN-CONTAINING PROTEIN 1"/>
    <property type="match status" value="1"/>
</dbReference>
<feature type="region of interest" description="Disordered" evidence="2">
    <location>
        <begin position="1"/>
        <end position="32"/>
    </location>
</feature>
<dbReference type="GO" id="GO:0003723">
    <property type="term" value="F:RNA binding"/>
    <property type="evidence" value="ECO:0007669"/>
    <property type="project" value="UniProtKB-UniRule"/>
</dbReference>